<sequence>MIIGKIEDGIVLDHIKAGRGMELYRILGLDNLDCQVALIKNADSGKMRRKDIIKIDRIIDIDLDAIGYVDPGITVNIIKGGELAKRTHIDLPEEITNVIHCKNPRCITTTEQELPHVFKLTDREKRVYRCIYCESKAK</sequence>
<dbReference type="Proteomes" id="UP000644115">
    <property type="component" value="Unassembled WGS sequence"/>
</dbReference>
<dbReference type="PANTHER" id="PTHR35805">
    <property type="entry name" value="ASPARTATE CARBAMOYLTRANSFERASE REGULATORY CHAIN"/>
    <property type="match status" value="1"/>
</dbReference>
<dbReference type="InterPro" id="IPR036793">
    <property type="entry name" value="Asp_carbatrfase_reg_N_sf"/>
</dbReference>
<dbReference type="GO" id="GO:0006221">
    <property type="term" value="P:pyrimidine nucleotide biosynthetic process"/>
    <property type="evidence" value="ECO:0007669"/>
    <property type="project" value="UniProtKB-KW"/>
</dbReference>
<dbReference type="EMBL" id="JACRWC010000051">
    <property type="protein sequence ID" value="MBC5999138.1"/>
    <property type="molecule type" value="Genomic_DNA"/>
</dbReference>
<evidence type="ECO:0000256" key="1">
    <source>
        <dbReference type="ARBA" id="ARBA00022723"/>
    </source>
</evidence>
<dbReference type="InterPro" id="IPR002801">
    <property type="entry name" value="Asp_carbamoylTrfase_reg"/>
</dbReference>
<dbReference type="PANTHER" id="PTHR35805:SF1">
    <property type="entry name" value="ASPARTATE CARBAMOYLTRANSFERASE REGULATORY CHAIN"/>
    <property type="match status" value="1"/>
</dbReference>
<dbReference type="RefSeq" id="WP_249286608.1">
    <property type="nucleotide sequence ID" value="NZ_JACRWC010000051.1"/>
</dbReference>
<feature type="domain" description="Aspartate carbamoyltransferase regulatory subunit N-terminal" evidence="4">
    <location>
        <begin position="3"/>
        <end position="88"/>
    </location>
</feature>
<keyword evidence="2" id="KW-0862">Zinc</keyword>
<dbReference type="InterPro" id="IPR020542">
    <property type="entry name" value="Asp_carbamoyltrfase_reg_C"/>
</dbReference>
<dbReference type="SUPFAM" id="SSF57825">
    <property type="entry name" value="Aspartate carbamoyltransferase, Regulatory-chain, C-terminal domain"/>
    <property type="match status" value="1"/>
</dbReference>
<dbReference type="Gene3D" id="3.30.70.140">
    <property type="entry name" value="Aspartate carbamoyltransferase regulatory subunit, N-terminal domain"/>
    <property type="match status" value="1"/>
</dbReference>
<dbReference type="GO" id="GO:0046872">
    <property type="term" value="F:metal ion binding"/>
    <property type="evidence" value="ECO:0007669"/>
    <property type="project" value="UniProtKB-KW"/>
</dbReference>
<evidence type="ECO:0000256" key="3">
    <source>
        <dbReference type="ARBA" id="ARBA00022975"/>
    </source>
</evidence>
<dbReference type="AlphaFoldDB" id="A0A923SLE3"/>
<dbReference type="InterPro" id="IPR020545">
    <property type="entry name" value="Asp_carbamoyltransf_reg_N"/>
</dbReference>
<name>A0A923SLE3_9FIRM</name>
<keyword evidence="1" id="KW-0479">Metal-binding</keyword>
<evidence type="ECO:0000313" key="7">
    <source>
        <dbReference type="Proteomes" id="UP000644115"/>
    </source>
</evidence>
<accession>A0A923SLE3</accession>
<dbReference type="Pfam" id="PF01948">
    <property type="entry name" value="PyrI"/>
    <property type="match status" value="1"/>
</dbReference>
<keyword evidence="3" id="KW-0665">Pyrimidine biosynthesis</keyword>
<dbReference type="GO" id="GO:0006207">
    <property type="term" value="P:'de novo' pyrimidine nucleobase biosynthetic process"/>
    <property type="evidence" value="ECO:0007669"/>
    <property type="project" value="InterPro"/>
</dbReference>
<evidence type="ECO:0000259" key="5">
    <source>
        <dbReference type="Pfam" id="PF02748"/>
    </source>
</evidence>
<evidence type="ECO:0000313" key="6">
    <source>
        <dbReference type="EMBL" id="MBC5999138.1"/>
    </source>
</evidence>
<dbReference type="NCBIfam" id="NF002063">
    <property type="entry name" value="PRK00893.1-3"/>
    <property type="match status" value="1"/>
</dbReference>
<dbReference type="Pfam" id="PF02748">
    <property type="entry name" value="PyrI_C"/>
    <property type="match status" value="1"/>
</dbReference>
<dbReference type="InterPro" id="IPR036792">
    <property type="entry name" value="Asp_carbatrfase_reg_C_sf"/>
</dbReference>
<evidence type="ECO:0000259" key="4">
    <source>
        <dbReference type="Pfam" id="PF01948"/>
    </source>
</evidence>
<dbReference type="SUPFAM" id="SSF54893">
    <property type="entry name" value="Aspartate carbamoyltransferase, Regulatory-chain, N-terminal domain"/>
    <property type="match status" value="1"/>
</dbReference>
<dbReference type="GO" id="GO:0009347">
    <property type="term" value="C:aspartate carbamoyltransferase complex"/>
    <property type="evidence" value="ECO:0007669"/>
    <property type="project" value="InterPro"/>
</dbReference>
<comment type="caution">
    <text evidence="6">The sequence shown here is derived from an EMBL/GenBank/DDBJ whole genome shotgun (WGS) entry which is preliminary data.</text>
</comment>
<keyword evidence="7" id="KW-1185">Reference proteome</keyword>
<evidence type="ECO:0000256" key="2">
    <source>
        <dbReference type="ARBA" id="ARBA00022833"/>
    </source>
</evidence>
<proteinExistence type="predicted"/>
<dbReference type="Gene3D" id="2.30.30.20">
    <property type="entry name" value="Aspartate carbamoyltransferase regulatory subunit, C-terminal domain"/>
    <property type="match status" value="1"/>
</dbReference>
<protein>
    <submittedName>
        <fullName evidence="6">Aspartate carbamoyltransferase regulatory subunit</fullName>
    </submittedName>
</protein>
<feature type="domain" description="Aspartate carbamoyltransferase regulatory subunit C-terminal" evidence="5">
    <location>
        <begin position="94"/>
        <end position="136"/>
    </location>
</feature>
<gene>
    <name evidence="6" type="ORF">H8876_03880</name>
</gene>
<organism evidence="6 7">
    <name type="scientific">Lentihominibacter faecis</name>
    <dbReference type="NCBI Taxonomy" id="2764712"/>
    <lineage>
        <taxon>Bacteria</taxon>
        <taxon>Bacillati</taxon>
        <taxon>Bacillota</taxon>
        <taxon>Clostridia</taxon>
        <taxon>Peptostreptococcales</taxon>
        <taxon>Anaerovoracaceae</taxon>
        <taxon>Lentihominibacter</taxon>
    </lineage>
</organism>
<reference evidence="6" key="1">
    <citation type="submission" date="2020-08" db="EMBL/GenBank/DDBJ databases">
        <authorList>
            <person name="Liu C."/>
            <person name="Sun Q."/>
        </authorList>
    </citation>
    <scope>NUCLEOTIDE SEQUENCE</scope>
    <source>
        <strain evidence="6">BX16</strain>
    </source>
</reference>